<proteinExistence type="predicted"/>
<dbReference type="EMBL" id="BLIR01000001">
    <property type="protein sequence ID" value="GFE39142.1"/>
    <property type="molecule type" value="Genomic_DNA"/>
</dbReference>
<comment type="caution">
    <text evidence="2">The sequence shown here is derived from an EMBL/GenBank/DDBJ whole genome shotgun (WGS) entry which is preliminary data.</text>
</comment>
<name>A0A640UUX2_9ACTN</name>
<organism evidence="2 3">
    <name type="scientific">Streptomyces tubercidicus</name>
    <dbReference type="NCBI Taxonomy" id="47759"/>
    <lineage>
        <taxon>Bacteria</taxon>
        <taxon>Bacillati</taxon>
        <taxon>Actinomycetota</taxon>
        <taxon>Actinomycetes</taxon>
        <taxon>Kitasatosporales</taxon>
        <taxon>Streptomycetaceae</taxon>
        <taxon>Streptomyces</taxon>
    </lineage>
</organism>
<protein>
    <submittedName>
        <fullName evidence="2">Uncharacterized protein</fullName>
    </submittedName>
</protein>
<dbReference type="AlphaFoldDB" id="A0A640UUX2"/>
<feature type="region of interest" description="Disordered" evidence="1">
    <location>
        <begin position="41"/>
        <end position="64"/>
    </location>
</feature>
<evidence type="ECO:0000256" key="1">
    <source>
        <dbReference type="SAM" id="MobiDB-lite"/>
    </source>
</evidence>
<sequence length="64" mass="6947">MRSCRVRSAVRAVSATFAKPPAMKKMKTHQNQSTACRLPTRAFGAASQGKTSGRAPGRVRREDS</sequence>
<evidence type="ECO:0000313" key="2">
    <source>
        <dbReference type="EMBL" id="GFE39142.1"/>
    </source>
</evidence>
<keyword evidence="3" id="KW-1185">Reference proteome</keyword>
<reference evidence="2 3" key="1">
    <citation type="submission" date="2019-12" db="EMBL/GenBank/DDBJ databases">
        <title>Whole genome shotgun sequence of Streptomyces tubercidicus NBRC 13090.</title>
        <authorList>
            <person name="Ichikawa N."/>
            <person name="Kimura A."/>
            <person name="Kitahashi Y."/>
            <person name="Komaki H."/>
            <person name="Tamura T."/>
        </authorList>
    </citation>
    <scope>NUCLEOTIDE SEQUENCE [LARGE SCALE GENOMIC DNA]</scope>
    <source>
        <strain evidence="2 3">NBRC 13090</strain>
    </source>
</reference>
<dbReference type="Proteomes" id="UP000431826">
    <property type="component" value="Unassembled WGS sequence"/>
</dbReference>
<accession>A0A640UUX2</accession>
<evidence type="ECO:0000313" key="3">
    <source>
        <dbReference type="Proteomes" id="UP000431826"/>
    </source>
</evidence>
<gene>
    <name evidence="2" type="ORF">Stube_38150</name>
</gene>